<dbReference type="EMBL" id="CP039907">
    <property type="protein sequence ID" value="QCM00035.1"/>
    <property type="molecule type" value="Genomic_DNA"/>
</dbReference>
<organism evidence="1 2">
    <name type="scientific">Agrobacterium tumefaciens</name>
    <dbReference type="NCBI Taxonomy" id="358"/>
    <lineage>
        <taxon>Bacteria</taxon>
        <taxon>Pseudomonadati</taxon>
        <taxon>Pseudomonadota</taxon>
        <taxon>Alphaproteobacteria</taxon>
        <taxon>Hyphomicrobiales</taxon>
        <taxon>Rhizobiaceae</taxon>
        <taxon>Rhizobium/Agrobacterium group</taxon>
        <taxon>Agrobacterium</taxon>
        <taxon>Agrobacterium tumefaciens complex</taxon>
    </lineage>
</organism>
<dbReference type="AlphaFoldDB" id="A0AAE6EK09"/>
<proteinExistence type="predicted"/>
<evidence type="ECO:0000313" key="1">
    <source>
        <dbReference type="EMBL" id="QCM00035.1"/>
    </source>
</evidence>
<dbReference type="Proteomes" id="UP000298646">
    <property type="component" value="Chromosome circular"/>
</dbReference>
<evidence type="ECO:0000313" key="2">
    <source>
        <dbReference type="Proteomes" id="UP000298646"/>
    </source>
</evidence>
<reference evidence="1 2" key="1">
    <citation type="submission" date="2019-04" db="EMBL/GenBank/DDBJ databases">
        <title>Complete genome sequence of Agrobacterium tumefaciens CFBP6624.</title>
        <authorList>
            <person name="Haryono M."/>
            <person name="Lin Y.-C."/>
            <person name="Lai E.-M."/>
            <person name="Kuo C.-H."/>
        </authorList>
    </citation>
    <scope>NUCLEOTIDE SEQUENCE [LARGE SCALE GENOMIC DNA]</scope>
    <source>
        <strain evidence="1 2">CFBP6624</strain>
    </source>
</reference>
<protein>
    <submittedName>
        <fullName evidence="1">Uncharacterized protein</fullName>
    </submittedName>
</protein>
<gene>
    <name evidence="1" type="ORF">CFBP6624_07735</name>
</gene>
<name>A0AAE6EK09_AGRTU</name>
<dbReference type="RefSeq" id="WP_137084592.1">
    <property type="nucleotide sequence ID" value="NZ_CP039907.1"/>
</dbReference>
<sequence>MADRDYKRDAVRILFILNAGKSENKSPELSAQFPFVFRGEKRLQAMDFWVRNPDYLALELIDQFRSSGDSAKLDHAKAIYADSEPSLRTIPMLRKHFGAYEPLDTALAILECRALVRPQRVKTAVGSAHYFHLPELAPKFCERIAGEFPLLGWYRQRAALVAEVAGTRSGNELKDKQHARREYHDTRDDHHIPTITDWVKAELEKLGQ</sequence>
<accession>A0AAE6EK09</accession>